<proteinExistence type="predicted"/>
<gene>
    <name evidence="1" type="ORF">EYF80_003333</name>
</gene>
<dbReference type="EMBL" id="SRLO01000015">
    <property type="protein sequence ID" value="TNN86563.1"/>
    <property type="molecule type" value="Genomic_DNA"/>
</dbReference>
<reference evidence="1 2" key="1">
    <citation type="submission" date="2019-03" db="EMBL/GenBank/DDBJ databases">
        <title>First draft genome of Liparis tanakae, snailfish: a comprehensive survey of snailfish specific genes.</title>
        <authorList>
            <person name="Kim W."/>
            <person name="Song I."/>
            <person name="Jeong J.-H."/>
            <person name="Kim D."/>
            <person name="Kim S."/>
            <person name="Ryu S."/>
            <person name="Song J.Y."/>
            <person name="Lee S.K."/>
        </authorList>
    </citation>
    <scope>NUCLEOTIDE SEQUENCE [LARGE SCALE GENOMIC DNA]</scope>
    <source>
        <tissue evidence="1">Muscle</tissue>
    </source>
</reference>
<comment type="caution">
    <text evidence="1">The sequence shown here is derived from an EMBL/GenBank/DDBJ whole genome shotgun (WGS) entry which is preliminary data.</text>
</comment>
<evidence type="ECO:0000313" key="2">
    <source>
        <dbReference type="Proteomes" id="UP000314294"/>
    </source>
</evidence>
<name>A0A4Z2JA27_9TELE</name>
<protein>
    <submittedName>
        <fullName evidence="1">Uncharacterized protein</fullName>
    </submittedName>
</protein>
<dbReference type="AlphaFoldDB" id="A0A4Z2JA27"/>
<accession>A0A4Z2JA27</accession>
<evidence type="ECO:0000313" key="1">
    <source>
        <dbReference type="EMBL" id="TNN86563.1"/>
    </source>
</evidence>
<sequence length="182" mass="19526">MEAAGPLASERQLKRNAIIGCAEEVGPLHPQTTKMLQLHLQPHEAEHITSSDIRDIVKGQEFNVDSLRRRSRICVLATGFLPAAVESHHPVAFAPHILANYPLGGVAGTSPEKPTPPRTTHIHDQQLPRESVSCFIVPSHLHKQCAGNATAQWGTGGKRESAMGWGDGGEAAAGQHFVMVCG</sequence>
<organism evidence="1 2">
    <name type="scientific">Liparis tanakae</name>
    <name type="common">Tanaka's snailfish</name>
    <dbReference type="NCBI Taxonomy" id="230148"/>
    <lineage>
        <taxon>Eukaryota</taxon>
        <taxon>Metazoa</taxon>
        <taxon>Chordata</taxon>
        <taxon>Craniata</taxon>
        <taxon>Vertebrata</taxon>
        <taxon>Euteleostomi</taxon>
        <taxon>Actinopterygii</taxon>
        <taxon>Neopterygii</taxon>
        <taxon>Teleostei</taxon>
        <taxon>Neoteleostei</taxon>
        <taxon>Acanthomorphata</taxon>
        <taxon>Eupercaria</taxon>
        <taxon>Perciformes</taxon>
        <taxon>Cottioidei</taxon>
        <taxon>Cottales</taxon>
        <taxon>Liparidae</taxon>
        <taxon>Liparis</taxon>
    </lineage>
</organism>
<keyword evidence="2" id="KW-1185">Reference proteome</keyword>
<dbReference type="Proteomes" id="UP000314294">
    <property type="component" value="Unassembled WGS sequence"/>
</dbReference>